<dbReference type="Gene3D" id="2.115.10.20">
    <property type="entry name" value="Glycosyl hydrolase domain, family 43"/>
    <property type="match status" value="1"/>
</dbReference>
<evidence type="ECO:0000313" key="4">
    <source>
        <dbReference type="Proteomes" id="UP001519654"/>
    </source>
</evidence>
<dbReference type="Pfam" id="PF05270">
    <property type="entry name" value="AbfB"/>
    <property type="match status" value="1"/>
</dbReference>
<organism evidence="3 4">
    <name type="scientific">Paractinoplanes bogorensis</name>
    <dbReference type="NCBI Taxonomy" id="1610840"/>
    <lineage>
        <taxon>Bacteria</taxon>
        <taxon>Bacillati</taxon>
        <taxon>Actinomycetota</taxon>
        <taxon>Actinomycetes</taxon>
        <taxon>Micromonosporales</taxon>
        <taxon>Micromonosporaceae</taxon>
        <taxon>Paractinoplanes</taxon>
    </lineage>
</organism>
<feature type="chain" id="PRO_5047291151" evidence="1">
    <location>
        <begin position="27"/>
        <end position="456"/>
    </location>
</feature>
<keyword evidence="4" id="KW-1185">Reference proteome</keyword>
<dbReference type="Proteomes" id="UP001519654">
    <property type="component" value="Unassembled WGS sequence"/>
</dbReference>
<dbReference type="InterPro" id="IPR050727">
    <property type="entry name" value="GH43_arabinanases"/>
</dbReference>
<protein>
    <submittedName>
        <fullName evidence="3">Glycoside hydrolase family 43 protein</fullName>
    </submittedName>
</protein>
<sequence>MKRRTLLTAAGAASVGALLRPGAAQAATYTGYAMAYFTESPTMAAASYNLHLAVSSDGLNWTPLNQNNPVADPTQGSGGLRDPFILRKQDGTFVVLATDLNGTDWAYQSQYLHVWDSADLRTFRNYRLLKVHSLATHAWAPEAIWDPARSQYAVVYSAVVGGHNVLMVSYTTDFVTATTGQVFFDPGYDAIDGNFVTVGGVNYMYYKNNTNSTLLGTRSSSFNPGSFSVYTSAIGPGRGVEAPQIVKSNTANTWHMWGDTWSPNGRFFCWQSTNVPGGSWSLLNDRAYTQPLNSKHLGITPITAAELSGLTAQFGTPSWRRLKSYNFPDRYVRHANSVARIDVYPFDPYQDQLWTLVPGLADSSGVSFRSVNYPDRYLRHSNYAMVLATNDGTATFRADATFTQTAGLADASWTSFRSYNFPDRYLRHANYVLRIDPLSSASSTTDKQDATFRVGY</sequence>
<dbReference type="SUPFAM" id="SSF75005">
    <property type="entry name" value="Arabinanase/levansucrase/invertase"/>
    <property type="match status" value="1"/>
</dbReference>
<dbReference type="InterPro" id="IPR007934">
    <property type="entry name" value="AbfB_ABD"/>
</dbReference>
<dbReference type="RefSeq" id="WP_215793211.1">
    <property type="nucleotide sequence ID" value="NZ_JAHKKG010000013.1"/>
</dbReference>
<feature type="signal peptide" evidence="1">
    <location>
        <begin position="1"/>
        <end position="26"/>
    </location>
</feature>
<dbReference type="GO" id="GO:0016787">
    <property type="term" value="F:hydrolase activity"/>
    <property type="evidence" value="ECO:0007669"/>
    <property type="project" value="UniProtKB-KW"/>
</dbReference>
<reference evidence="3 4" key="1">
    <citation type="submission" date="2021-06" db="EMBL/GenBank/DDBJ databases">
        <title>Actinoplanes lichenicola sp. nov., and Actinoplanes ovalisporus sp. nov., isolated from lichen in Thailand.</title>
        <authorList>
            <person name="Saeng-In P."/>
            <person name="Kanchanasin P."/>
            <person name="Yuki M."/>
            <person name="Kudo T."/>
            <person name="Ohkuma M."/>
            <person name="Phongsopitanun W."/>
            <person name="Tanasupawat S."/>
        </authorList>
    </citation>
    <scope>NUCLEOTIDE SEQUENCE [LARGE SCALE GENOMIC DNA]</scope>
    <source>
        <strain evidence="3 4">NBRC 110975</strain>
    </source>
</reference>
<dbReference type="EMBL" id="JAHKKG010000013">
    <property type="protein sequence ID" value="MBU2668968.1"/>
    <property type="molecule type" value="Genomic_DNA"/>
</dbReference>
<keyword evidence="3" id="KW-0378">Hydrolase</keyword>
<keyword evidence="1" id="KW-0732">Signal</keyword>
<evidence type="ECO:0000256" key="1">
    <source>
        <dbReference type="SAM" id="SignalP"/>
    </source>
</evidence>
<evidence type="ECO:0000259" key="2">
    <source>
        <dbReference type="Pfam" id="PF05270"/>
    </source>
</evidence>
<dbReference type="CDD" id="cd23399">
    <property type="entry name" value="beta-trefoil_ABD_ABFB"/>
    <property type="match status" value="1"/>
</dbReference>
<dbReference type="PROSITE" id="PS51318">
    <property type="entry name" value="TAT"/>
    <property type="match status" value="1"/>
</dbReference>
<gene>
    <name evidence="3" type="ORF">KOI35_36200</name>
</gene>
<dbReference type="PANTHER" id="PTHR43301:SF3">
    <property type="entry name" value="ARABINAN ENDO-1,5-ALPHA-L-ARABINOSIDASE A-RELATED"/>
    <property type="match status" value="1"/>
</dbReference>
<proteinExistence type="predicted"/>
<dbReference type="InterPro" id="IPR023296">
    <property type="entry name" value="Glyco_hydro_beta-prop_sf"/>
</dbReference>
<dbReference type="InterPro" id="IPR036195">
    <property type="entry name" value="AbfB_ABD_sf"/>
</dbReference>
<feature type="domain" description="Alpha-L-arabinofuranosidase B arabinose-binding" evidence="2">
    <location>
        <begin position="321"/>
        <end position="454"/>
    </location>
</feature>
<dbReference type="SUPFAM" id="SSF110221">
    <property type="entry name" value="AbfB domain"/>
    <property type="match status" value="1"/>
</dbReference>
<name>A0ABS5YZU5_9ACTN</name>
<dbReference type="Gene3D" id="2.80.10.50">
    <property type="match status" value="1"/>
</dbReference>
<dbReference type="PANTHER" id="PTHR43301">
    <property type="entry name" value="ARABINAN ENDO-1,5-ALPHA-L-ARABINOSIDASE"/>
    <property type="match status" value="1"/>
</dbReference>
<dbReference type="InterPro" id="IPR006311">
    <property type="entry name" value="TAT_signal"/>
</dbReference>
<accession>A0ABS5YZU5</accession>
<dbReference type="CDD" id="cd08983">
    <property type="entry name" value="GH43_Bt3655-like"/>
    <property type="match status" value="1"/>
</dbReference>
<evidence type="ECO:0000313" key="3">
    <source>
        <dbReference type="EMBL" id="MBU2668968.1"/>
    </source>
</evidence>
<comment type="caution">
    <text evidence="3">The sequence shown here is derived from an EMBL/GenBank/DDBJ whole genome shotgun (WGS) entry which is preliminary data.</text>
</comment>